<dbReference type="PANTHER" id="PTHR48081">
    <property type="entry name" value="AB HYDROLASE SUPERFAMILY PROTEIN C4A8.06C"/>
    <property type="match status" value="1"/>
</dbReference>
<keyword evidence="2 4" id="KW-0378">Hydrolase</keyword>
<evidence type="ECO:0000256" key="1">
    <source>
        <dbReference type="ARBA" id="ARBA00010515"/>
    </source>
</evidence>
<dbReference type="PROSITE" id="PS01173">
    <property type="entry name" value="LIPASE_GDXG_HIS"/>
    <property type="match status" value="1"/>
</dbReference>
<dbReference type="VEuPathDB" id="FungiDB:BD410DRAFT_782448"/>
<organism evidence="4 5">
    <name type="scientific">Rickenella mellea</name>
    <dbReference type="NCBI Taxonomy" id="50990"/>
    <lineage>
        <taxon>Eukaryota</taxon>
        <taxon>Fungi</taxon>
        <taxon>Dikarya</taxon>
        <taxon>Basidiomycota</taxon>
        <taxon>Agaricomycotina</taxon>
        <taxon>Agaricomycetes</taxon>
        <taxon>Hymenochaetales</taxon>
        <taxon>Rickenellaceae</taxon>
        <taxon>Rickenella</taxon>
    </lineage>
</organism>
<accession>A0A4Y7QIX9</accession>
<feature type="domain" description="BD-FAE-like" evidence="3">
    <location>
        <begin position="21"/>
        <end position="166"/>
    </location>
</feature>
<dbReference type="InterPro" id="IPR050300">
    <property type="entry name" value="GDXG_lipolytic_enzyme"/>
</dbReference>
<dbReference type="GO" id="GO:0016787">
    <property type="term" value="F:hydrolase activity"/>
    <property type="evidence" value="ECO:0007669"/>
    <property type="project" value="UniProtKB-KW"/>
</dbReference>
<evidence type="ECO:0000313" key="4">
    <source>
        <dbReference type="EMBL" id="TDL27355.1"/>
    </source>
</evidence>
<evidence type="ECO:0000259" key="3">
    <source>
        <dbReference type="Pfam" id="PF20434"/>
    </source>
</evidence>
<dbReference type="InterPro" id="IPR029058">
    <property type="entry name" value="AB_hydrolase_fold"/>
</dbReference>
<protein>
    <submittedName>
        <fullName evidence="4">Alpha/beta-hydrolase</fullName>
    </submittedName>
</protein>
<evidence type="ECO:0000256" key="2">
    <source>
        <dbReference type="ARBA" id="ARBA00022801"/>
    </source>
</evidence>
<dbReference type="Proteomes" id="UP000294933">
    <property type="component" value="Unassembled WGS sequence"/>
</dbReference>
<dbReference type="Pfam" id="PF20434">
    <property type="entry name" value="BD-FAE"/>
    <property type="match status" value="1"/>
</dbReference>
<dbReference type="EMBL" id="ML170159">
    <property type="protein sequence ID" value="TDL27355.1"/>
    <property type="molecule type" value="Genomic_DNA"/>
</dbReference>
<dbReference type="Gene3D" id="3.40.50.1820">
    <property type="entry name" value="alpha/beta hydrolase"/>
    <property type="match status" value="1"/>
</dbReference>
<dbReference type="PANTHER" id="PTHR48081:SF33">
    <property type="entry name" value="KYNURENINE FORMAMIDASE"/>
    <property type="match status" value="1"/>
</dbReference>
<evidence type="ECO:0000313" key="5">
    <source>
        <dbReference type="Proteomes" id="UP000294933"/>
    </source>
</evidence>
<name>A0A4Y7QIX9_9AGAM</name>
<dbReference type="InterPro" id="IPR002168">
    <property type="entry name" value="Lipase_GDXG_HIS_AS"/>
</dbReference>
<keyword evidence="5" id="KW-1185">Reference proteome</keyword>
<dbReference type="AlphaFoldDB" id="A0A4Y7QIX9"/>
<sequence length="275" mass="30958">MSVRVQKDVSYRDPVQPSHSLDLYFPTTTPSDKLLPLVVFVHGGAWRSEDKAHHADLANKLVEQTHLPVAVVNYRLTTPTTHLHHPAHAEDVLAALQFLHTANPHADYDVNRIYLMGHSCGAHILSSIFLDSSATTPSLTPTPTLVTAVQAIIVSEGIYDIDVLLRSFPDYREWFIADTFSERDSYADVSVTSFPLRENGAHIRWLVIQSPGDKLIDILQAQTFFDHLVSLHRASGSESFLRFDKTTFTQNHNDVLKEEGFARTVADYIEPLYRI</sequence>
<dbReference type="InterPro" id="IPR049492">
    <property type="entry name" value="BD-FAE-like_dom"/>
</dbReference>
<gene>
    <name evidence="4" type="ORF">BD410DRAFT_782448</name>
</gene>
<proteinExistence type="inferred from homology"/>
<reference evidence="4 5" key="1">
    <citation type="submission" date="2018-06" db="EMBL/GenBank/DDBJ databases">
        <title>A transcriptomic atlas of mushroom development highlights an independent origin of complex multicellularity.</title>
        <authorList>
            <consortium name="DOE Joint Genome Institute"/>
            <person name="Krizsan K."/>
            <person name="Almasi E."/>
            <person name="Merenyi Z."/>
            <person name="Sahu N."/>
            <person name="Viragh M."/>
            <person name="Koszo T."/>
            <person name="Mondo S."/>
            <person name="Kiss B."/>
            <person name="Balint B."/>
            <person name="Kues U."/>
            <person name="Barry K."/>
            <person name="Hegedus J.C."/>
            <person name="Henrissat B."/>
            <person name="Johnson J."/>
            <person name="Lipzen A."/>
            <person name="Ohm R."/>
            <person name="Nagy I."/>
            <person name="Pangilinan J."/>
            <person name="Yan J."/>
            <person name="Xiong Y."/>
            <person name="Grigoriev I.V."/>
            <person name="Hibbett D.S."/>
            <person name="Nagy L.G."/>
        </authorList>
    </citation>
    <scope>NUCLEOTIDE SEQUENCE [LARGE SCALE GENOMIC DNA]</scope>
    <source>
        <strain evidence="4 5">SZMC22713</strain>
    </source>
</reference>
<dbReference type="SUPFAM" id="SSF53474">
    <property type="entry name" value="alpha/beta-Hydrolases"/>
    <property type="match status" value="1"/>
</dbReference>
<dbReference type="OrthoDB" id="6495301at2759"/>
<comment type="similarity">
    <text evidence="1">Belongs to the 'GDXG' lipolytic enzyme family.</text>
</comment>
<dbReference type="STRING" id="50990.A0A4Y7QIX9"/>